<dbReference type="Pfam" id="PF00106">
    <property type="entry name" value="adh_short"/>
    <property type="match status" value="1"/>
</dbReference>
<dbReference type="AlphaFoldDB" id="A0A381QWZ9"/>
<accession>A0A381QWZ9</accession>
<gene>
    <name evidence="1" type="ORF">METZ01_LOCUS35973</name>
</gene>
<dbReference type="InterPro" id="IPR036291">
    <property type="entry name" value="NAD(P)-bd_dom_sf"/>
</dbReference>
<protein>
    <recommendedName>
        <fullName evidence="2">Glucose 1-dehydrogenase</fullName>
    </recommendedName>
</protein>
<dbReference type="InterPro" id="IPR002347">
    <property type="entry name" value="SDR_fam"/>
</dbReference>
<dbReference type="PANTHER" id="PTHR43431:SF7">
    <property type="entry name" value="OXIDOREDUCTASE, SHORT CHAIN DEHYDROGENASE_REDUCTASE FAMILY (AFU_ORTHOLOGUE AFUA_5G14000)"/>
    <property type="match status" value="1"/>
</dbReference>
<reference evidence="1" key="1">
    <citation type="submission" date="2018-05" db="EMBL/GenBank/DDBJ databases">
        <authorList>
            <person name="Lanie J.A."/>
            <person name="Ng W.-L."/>
            <person name="Kazmierczak K.M."/>
            <person name="Andrzejewski T.M."/>
            <person name="Davidsen T.M."/>
            <person name="Wayne K.J."/>
            <person name="Tettelin H."/>
            <person name="Glass J.I."/>
            <person name="Rusch D."/>
            <person name="Podicherti R."/>
            <person name="Tsui H.-C.T."/>
            <person name="Winkler M.E."/>
        </authorList>
    </citation>
    <scope>NUCLEOTIDE SEQUENCE</scope>
</reference>
<dbReference type="Gene3D" id="3.40.50.720">
    <property type="entry name" value="NAD(P)-binding Rossmann-like Domain"/>
    <property type="match status" value="1"/>
</dbReference>
<sequence length="248" mass="26972">MTAKTSALIMGVGPEQGLGAALCKRFAREGIQIFVCGRTTDKVEHIAELINSTGGQAVPITANVTDEADINAMIDRVRASNLPLELAIYNTGNNRPDPFLDVTPEIFESMWRVLCMGGFLTSQAVLRLMLEQGDAAPKRSLLFTGASGSLRGRANFSAFAAGKGALRLMVQSLAREFGRQEIHVAHVIIDGVINGDKVVKGYPDYVAGLGKDGLLDIHAIAETFWTLHNQQKSAWTQEIDLRPFKENF</sequence>
<name>A0A381QWZ9_9ZZZZ</name>
<proteinExistence type="predicted"/>
<dbReference type="EMBL" id="UINC01001537">
    <property type="protein sequence ID" value="SUZ83119.1"/>
    <property type="molecule type" value="Genomic_DNA"/>
</dbReference>
<dbReference type="PANTHER" id="PTHR43431">
    <property type="entry name" value="OXIDOREDUCTASE, SHORT CHAIN DEHYDROGENASE/REDUCTASE FAMILY (AFU_ORTHOLOGUE AFUA_5G14000)"/>
    <property type="match status" value="1"/>
</dbReference>
<evidence type="ECO:0000313" key="1">
    <source>
        <dbReference type="EMBL" id="SUZ83119.1"/>
    </source>
</evidence>
<organism evidence="1">
    <name type="scientific">marine metagenome</name>
    <dbReference type="NCBI Taxonomy" id="408172"/>
    <lineage>
        <taxon>unclassified sequences</taxon>
        <taxon>metagenomes</taxon>
        <taxon>ecological metagenomes</taxon>
    </lineage>
</organism>
<dbReference type="SUPFAM" id="SSF51735">
    <property type="entry name" value="NAD(P)-binding Rossmann-fold domains"/>
    <property type="match status" value="1"/>
</dbReference>
<evidence type="ECO:0008006" key="2">
    <source>
        <dbReference type="Google" id="ProtNLM"/>
    </source>
</evidence>